<feature type="compositionally biased region" description="Basic and acidic residues" evidence="1">
    <location>
        <begin position="600"/>
        <end position="610"/>
    </location>
</feature>
<dbReference type="AlphaFoldDB" id="A0A430FTV8"/>
<organism evidence="2 3">
    <name type="scientific">Bifidobacterium samirii</name>
    <dbReference type="NCBI Taxonomy" id="2306974"/>
    <lineage>
        <taxon>Bacteria</taxon>
        <taxon>Bacillati</taxon>
        <taxon>Actinomycetota</taxon>
        <taxon>Actinomycetes</taxon>
        <taxon>Bifidobacteriales</taxon>
        <taxon>Bifidobacteriaceae</taxon>
        <taxon>Bifidobacterium</taxon>
    </lineage>
</organism>
<keyword evidence="3" id="KW-1185">Reference proteome</keyword>
<evidence type="ECO:0000313" key="3">
    <source>
        <dbReference type="Proteomes" id="UP000287470"/>
    </source>
</evidence>
<feature type="region of interest" description="Disordered" evidence="1">
    <location>
        <begin position="705"/>
        <end position="744"/>
    </location>
</feature>
<dbReference type="SUPFAM" id="SSF48452">
    <property type="entry name" value="TPR-like"/>
    <property type="match status" value="1"/>
</dbReference>
<comment type="caution">
    <text evidence="2">The sequence shown here is derived from an EMBL/GenBank/DDBJ whole genome shotgun (WGS) entry which is preliminary data.</text>
</comment>
<evidence type="ECO:0008006" key="4">
    <source>
        <dbReference type="Google" id="ProtNLM"/>
    </source>
</evidence>
<accession>A0A430FTV8</accession>
<sequence length="1192" mass="129199">MSGCVETIWGMFSHASHQGNHGRSVSAAIGRLVRSVNARFGAGRTSVTVPSTDPFSASLNAPDGDMVKSLHEHAIVLGPLVKRRVFDGLEGVPDGLRLGWAQLPVRRGSVLALGAFTSRDHFAQIALADDKGRVFVGSDPEMDVQGKRAQFMFGKEGRLRLPDGPRFGHKADPDAPVRMLDVFHGGIVGRDDSGRMMWLASWLKTGNRYTLEQVRQPLPDALRHDLGYRDAIAVAFFTAYMLPQMKGLLIGFGSGNIFRRLNREAPIGAIRRSLRDTLDARAHGLRASGLEDHFADLMHEAKALEPAAGLEAVHGAEPLHLYTSSYSGNYFFTWDSGLQFPAALQSLRIEANLNRFAAVSAWLERNARLGVGPIEDTVTRAEAARIDRMLLEDPALNALKPGDPAADDGAADTTGTDFDGDGWHAVMRLVDEAQAEFQRIAERNPDPVPPPEGHDPGDSEWLYRQTVARLLRRLRLPYRFDVEFRSDLASGEAAVGYTVAGPSMMPSTLYDDERHAWTPLDEDARAAMSADYNLRVGLMIAAMMFGANRRVKRISVHVDSLGLEEAAAAQDSAISDMMGQTLRRFERTLLRETGVTGGKADPKDGDHHGDPALAPRGVVEPAVTPAEPFGPASPSDASALTGVDDTDDAPAASIPPADGIVDGMPPVDGDSGDAADVGSVADEDASVDRRFEDLMRGIDFDETLFTSPDAFPGQDDPDAPAGPSDGSGMAGAPGFDGPMPVDPSDPLSALRADPTVRTMATVTFTRDEFLERLYEDGLLHPADTFRLFDAVLAFDEHGALAETEPAFALSDGRFAPTGAQEEPELSDTVFRPGVARVLGAADAAGLSIQRADLLQHGVAEFHRLAADHTIGTAGKAREAMRLIERIGDPELTALAPQVTSALIDGEDTPDFRFTLNDDLGRERDRAHEQFFAGQLERAIETLENELERIDRMYAAEPGVPRYFNSYAERVVYNRLFATSGERTVLIPDDLFYTHMEAADLLAQIKGPRAALPHLNAMVSYAPAYPLSHLKLAVQLARLEDWDSARAACLNALRVALDRDDAAFAYYRFAYCAWMHDRFDEAAAGYLMSEHISPGQIGALEGELRELVARAESQCIPLPDDVDQAKALLASRGLPVWPATEVASIMREAARASVDAGMFVPARTLSVACARMADDDSDGIDVIQAQFLRSLNA</sequence>
<dbReference type="EMBL" id="QXGK01000010">
    <property type="protein sequence ID" value="RSX56366.1"/>
    <property type="molecule type" value="Genomic_DNA"/>
</dbReference>
<gene>
    <name evidence="2" type="ORF">D2E24_1179</name>
</gene>
<feature type="compositionally biased region" description="Low complexity" evidence="1">
    <location>
        <begin position="649"/>
        <end position="658"/>
    </location>
</feature>
<feature type="compositionally biased region" description="Low complexity" evidence="1">
    <location>
        <begin position="667"/>
        <end position="678"/>
    </location>
</feature>
<dbReference type="Proteomes" id="UP000287470">
    <property type="component" value="Unassembled WGS sequence"/>
</dbReference>
<evidence type="ECO:0000313" key="2">
    <source>
        <dbReference type="EMBL" id="RSX56366.1"/>
    </source>
</evidence>
<feature type="compositionally biased region" description="Low complexity" evidence="1">
    <location>
        <begin position="708"/>
        <end position="727"/>
    </location>
</feature>
<dbReference type="InterPro" id="IPR011990">
    <property type="entry name" value="TPR-like_helical_dom_sf"/>
</dbReference>
<name>A0A430FTV8_9BIFI</name>
<protein>
    <recommendedName>
        <fullName evidence="4">Tetratricopeptide repeat protein</fullName>
    </recommendedName>
</protein>
<feature type="region of interest" description="Disordered" evidence="1">
    <location>
        <begin position="397"/>
        <end position="416"/>
    </location>
</feature>
<reference evidence="2 3" key="1">
    <citation type="submission" date="2018-09" db="EMBL/GenBank/DDBJ databases">
        <title>Characterization of the phylogenetic diversity of five novel species belonging to the genus Bifidobacterium.</title>
        <authorList>
            <person name="Lugli G.A."/>
            <person name="Duranti S."/>
            <person name="Milani C."/>
        </authorList>
    </citation>
    <scope>NUCLEOTIDE SEQUENCE [LARGE SCALE GENOMIC DNA]</scope>
    <source>
        <strain evidence="2 3">2033B</strain>
    </source>
</reference>
<feature type="region of interest" description="Disordered" evidence="1">
    <location>
        <begin position="595"/>
        <end position="678"/>
    </location>
</feature>
<dbReference type="Gene3D" id="1.25.40.10">
    <property type="entry name" value="Tetratricopeptide repeat domain"/>
    <property type="match status" value="1"/>
</dbReference>
<evidence type="ECO:0000256" key="1">
    <source>
        <dbReference type="SAM" id="MobiDB-lite"/>
    </source>
</evidence>
<proteinExistence type="predicted"/>